<name>E0XZK9_9PROT</name>
<evidence type="ECO:0000259" key="1">
    <source>
        <dbReference type="PROSITE" id="PS51340"/>
    </source>
</evidence>
<dbReference type="GO" id="GO:0030170">
    <property type="term" value="F:pyridoxal phosphate binding"/>
    <property type="evidence" value="ECO:0007669"/>
    <property type="project" value="InterPro"/>
</dbReference>
<dbReference type="GO" id="GO:0030151">
    <property type="term" value="F:molybdenum ion binding"/>
    <property type="evidence" value="ECO:0007669"/>
    <property type="project" value="InterPro"/>
</dbReference>
<proteinExistence type="predicted"/>
<dbReference type="Pfam" id="PF03476">
    <property type="entry name" value="MOSC_N"/>
    <property type="match status" value="1"/>
</dbReference>
<dbReference type="InterPro" id="IPR011037">
    <property type="entry name" value="Pyrv_Knase-like_insert_dom_sf"/>
</dbReference>
<dbReference type="InterPro" id="IPR005303">
    <property type="entry name" value="MOCOS_middle"/>
</dbReference>
<dbReference type="InterPro" id="IPR005302">
    <property type="entry name" value="MoCF_Sase_C"/>
</dbReference>
<protein>
    <submittedName>
        <fullName evidence="2">Uncharacterized Fe-S protein</fullName>
    </submittedName>
</protein>
<dbReference type="EMBL" id="GU474934">
    <property type="protein sequence ID" value="ADI19850.1"/>
    <property type="molecule type" value="Genomic_DNA"/>
</dbReference>
<organism evidence="2">
    <name type="scientific">uncultured alpha proteobacterium EB000_46D07</name>
    <dbReference type="NCBI Taxonomy" id="710793"/>
    <lineage>
        <taxon>Bacteria</taxon>
        <taxon>Pseudomonadati</taxon>
        <taxon>Pseudomonadota</taxon>
        <taxon>Alphaproteobacteria</taxon>
        <taxon>environmental samples</taxon>
    </lineage>
</organism>
<dbReference type="PROSITE" id="PS51340">
    <property type="entry name" value="MOSC"/>
    <property type="match status" value="1"/>
</dbReference>
<accession>E0XZK9</accession>
<dbReference type="GO" id="GO:0003824">
    <property type="term" value="F:catalytic activity"/>
    <property type="evidence" value="ECO:0007669"/>
    <property type="project" value="InterPro"/>
</dbReference>
<feature type="domain" description="MOSC" evidence="1">
    <location>
        <begin position="99"/>
        <end position="207"/>
    </location>
</feature>
<evidence type="ECO:0000313" key="2">
    <source>
        <dbReference type="EMBL" id="ADI19850.1"/>
    </source>
</evidence>
<sequence>MQIHELWHFPVKGFGGNQMPSAKLQQGGYFPNDRRFAISIGSKKTATASEGTWFRKAHFLQLMSHELLAEYSCRYDDAANSRLELLHQGVTCLSIDPAQPTDCQHFEDFFFTLLGNKLRGKPRLMTMKHQAYSDQSTALISIASSASLDAFAEVTNTKPDSRRFRINIIIDGDTPFAEEALIGTTLSCGDALLLVKKPVGPLRRNQC</sequence>
<dbReference type="AlphaFoldDB" id="E0XZK9"/>
<dbReference type="SUPFAM" id="SSF50800">
    <property type="entry name" value="PK beta-barrel domain-like"/>
    <property type="match status" value="1"/>
</dbReference>
<reference evidence="2" key="1">
    <citation type="journal article" date="2011" name="Environ. Microbiol.">
        <title>Time-series analyses of Monterey Bay coastal microbial picoplankton using a 'genome proxy' microarray.</title>
        <authorList>
            <person name="Rich V.I."/>
            <person name="Pham V.D."/>
            <person name="Eppley J."/>
            <person name="Shi Y."/>
            <person name="DeLong E.F."/>
        </authorList>
    </citation>
    <scope>NUCLEOTIDE SEQUENCE</scope>
</reference>